<keyword evidence="2" id="KW-1185">Reference proteome</keyword>
<organism evidence="1 2">
    <name type="scientific">Bipolaris victoriae (strain FI3)</name>
    <name type="common">Victoria blight of oats agent</name>
    <name type="synonym">Cochliobolus victoriae</name>
    <dbReference type="NCBI Taxonomy" id="930091"/>
    <lineage>
        <taxon>Eukaryota</taxon>
        <taxon>Fungi</taxon>
        <taxon>Dikarya</taxon>
        <taxon>Ascomycota</taxon>
        <taxon>Pezizomycotina</taxon>
        <taxon>Dothideomycetes</taxon>
        <taxon>Pleosporomycetidae</taxon>
        <taxon>Pleosporales</taxon>
        <taxon>Pleosporineae</taxon>
        <taxon>Pleosporaceae</taxon>
        <taxon>Bipolaris</taxon>
    </lineage>
</organism>
<sequence>MTYRQLKRICIRASAWMLRTFTISASTCKTHQTRDWFDWHASIDPERESLLLHEDKPRLVAEKTLVDMFTASGGIQWNDLVERLRDVESPLSLFDGHEALRERTYTGTTIIRVIPAIALIAVSLNTYVARSNLSCEGDLFMAFRAWSSKEQEYWMSMSPGFRAKWCTIWESTVHHTSRAMRIPYIRRETVSFICDGSPAVDSGKITWAAHCPGSDGQSNNGELFVEGRKVCARRGQCLTSENLYNTLREYYLGSCSYEPWHALMLKALTAIHRERKASEKYATSFWRKIQEKVDGPETIPAMLEK</sequence>
<dbReference type="EMBL" id="KI968853">
    <property type="protein sequence ID" value="EUN21315.1"/>
    <property type="molecule type" value="Genomic_DNA"/>
</dbReference>
<evidence type="ECO:0000313" key="2">
    <source>
        <dbReference type="Proteomes" id="UP000054337"/>
    </source>
</evidence>
<reference evidence="1 2" key="1">
    <citation type="journal article" date="2013" name="PLoS Genet.">
        <title>Comparative genome structure, secondary metabolite, and effector coding capacity across Cochliobolus pathogens.</title>
        <authorList>
            <person name="Condon B.J."/>
            <person name="Leng Y."/>
            <person name="Wu D."/>
            <person name="Bushley K.E."/>
            <person name="Ohm R.A."/>
            <person name="Otillar R."/>
            <person name="Martin J."/>
            <person name="Schackwitz W."/>
            <person name="Grimwood J."/>
            <person name="MohdZainudin N."/>
            <person name="Xue C."/>
            <person name="Wang R."/>
            <person name="Manning V.A."/>
            <person name="Dhillon B."/>
            <person name="Tu Z.J."/>
            <person name="Steffenson B.J."/>
            <person name="Salamov A."/>
            <person name="Sun H."/>
            <person name="Lowry S."/>
            <person name="LaButti K."/>
            <person name="Han J."/>
            <person name="Copeland A."/>
            <person name="Lindquist E."/>
            <person name="Barry K."/>
            <person name="Schmutz J."/>
            <person name="Baker S.E."/>
            <person name="Ciuffetti L.M."/>
            <person name="Grigoriev I.V."/>
            <person name="Zhong S."/>
            <person name="Turgeon B.G."/>
        </authorList>
    </citation>
    <scope>NUCLEOTIDE SEQUENCE [LARGE SCALE GENOMIC DNA]</scope>
    <source>
        <strain evidence="1 2">FI3</strain>
    </source>
</reference>
<dbReference type="Proteomes" id="UP000054337">
    <property type="component" value="Unassembled WGS sequence"/>
</dbReference>
<dbReference type="RefSeq" id="XP_014550891.1">
    <property type="nucleotide sequence ID" value="XM_014695405.1"/>
</dbReference>
<protein>
    <submittedName>
        <fullName evidence="1">Uncharacterized protein</fullName>
    </submittedName>
</protein>
<accession>W7E5N9</accession>
<evidence type="ECO:0000313" key="1">
    <source>
        <dbReference type="EMBL" id="EUN21315.1"/>
    </source>
</evidence>
<proteinExistence type="predicted"/>
<dbReference type="AlphaFoldDB" id="W7E5N9"/>
<dbReference type="OrthoDB" id="3792140at2759"/>
<name>W7E5N9_BIPV3</name>
<gene>
    <name evidence="1" type="ORF">COCVIDRAFT_42688</name>
</gene>
<dbReference type="GeneID" id="26257371"/>
<dbReference type="HOGENOM" id="CLU_1023654_0_0_1"/>